<proteinExistence type="predicted"/>
<protein>
    <submittedName>
        <fullName evidence="1">Uncharacterized protein</fullName>
    </submittedName>
</protein>
<comment type="caution">
    <text evidence="1">The sequence shown here is derived from an EMBL/GenBank/DDBJ whole genome shotgun (WGS) entry which is preliminary data.</text>
</comment>
<dbReference type="RefSeq" id="WP_118354389.1">
    <property type="nucleotide sequence ID" value="NZ_JAJVVG010000063.1"/>
</dbReference>
<dbReference type="AlphaFoldDB" id="A0A415GSC2"/>
<evidence type="ECO:0000313" key="1">
    <source>
        <dbReference type="EMBL" id="RHK53300.1"/>
    </source>
</evidence>
<accession>A0A415GSC2</accession>
<sequence length="182" mass="21350">MSMTNNEDKEQLFCDDLHQFLLSVDMIDERLPEAPDLEELWQPIAQSYMPDAIREFNGEYPRVAFGWIMYVGMALAKYWDVEWSTYSKVTDLYAYLRDRIDFDHMDDYICEKVLCLDAKEHEVVNNVVGECAARTYNKLCRMRLEAGSKEAFRTFVAALHQMYLMGIAVELRSLGYHMTKVQ</sequence>
<keyword evidence="2" id="KW-1185">Reference proteome</keyword>
<dbReference type="Proteomes" id="UP000286598">
    <property type="component" value="Unassembled WGS sequence"/>
</dbReference>
<evidence type="ECO:0000313" key="2">
    <source>
        <dbReference type="Proteomes" id="UP000286598"/>
    </source>
</evidence>
<name>A0A415GSC2_9BACT</name>
<gene>
    <name evidence="1" type="ORF">DW060_00265</name>
</gene>
<reference evidence="1 2" key="1">
    <citation type="submission" date="2018-08" db="EMBL/GenBank/DDBJ databases">
        <title>A genome reference for cultivated species of the human gut microbiota.</title>
        <authorList>
            <person name="Zou Y."/>
            <person name="Xue W."/>
            <person name="Luo G."/>
        </authorList>
    </citation>
    <scope>NUCLEOTIDE SEQUENCE [LARGE SCALE GENOMIC DNA]</scope>
    <source>
        <strain evidence="1 2">AF42-9</strain>
    </source>
</reference>
<organism evidence="1 2">
    <name type="scientific">Leyella stercorea</name>
    <dbReference type="NCBI Taxonomy" id="363265"/>
    <lineage>
        <taxon>Bacteria</taxon>
        <taxon>Pseudomonadati</taxon>
        <taxon>Bacteroidota</taxon>
        <taxon>Bacteroidia</taxon>
        <taxon>Bacteroidales</taxon>
        <taxon>Prevotellaceae</taxon>
        <taxon>Leyella</taxon>
    </lineage>
</organism>
<dbReference type="OrthoDB" id="1028249at2"/>
<dbReference type="EMBL" id="QRNO01000001">
    <property type="protein sequence ID" value="RHK53300.1"/>
    <property type="molecule type" value="Genomic_DNA"/>
</dbReference>